<dbReference type="InterPro" id="IPR013762">
    <property type="entry name" value="Integrase-like_cat_sf"/>
</dbReference>
<dbReference type="InterPro" id="IPR010998">
    <property type="entry name" value="Integrase_recombinase_N"/>
</dbReference>
<dbReference type="AlphaFoldDB" id="A0A810KXK1"/>
<sequence length="479" mass="53204">MTRPTFNVKIWGIRPNRGARKTTYTVRWVVDGKERQDTFVTRKLADAFRSSLMAAIRDGEAFDADSGLPVSLQRERNKRTWYDHACAFVDMKWPHASGRHRKSIAEALTTLTLALVTTTRGMPDRKQLRTTLYTWSFNKAVRTAEPERSTSRPARWAAANTIDLADLQDPVVVRRALDALTVTSKNEPAAPTTIARKRAVFYNALRYAVELGYLSGNPIDRIQWKTPKNTEEVDRRVVVNPKQARSLLAAVRKNSPELEAFFACMYYAALRPAEVLHLRQRNCNLPAADAADQWGELLLTGSTQQVGTAWGDGDGAKEDRALKHRAANATRIVPASPDLVAALRRHLADFGTGPDGRLFVTRTGRFGRPIAGPYSSPVSTNTYSRVWRDARRAALTDAEATSPLARRPYDLRHAAVSLWLNSGVPAPQVAEWAGHSVAVLLRTYAKCIHGQESIARRRIAEGLGAEGLGQEDTDQDEQG</sequence>
<dbReference type="Gene3D" id="1.10.443.10">
    <property type="entry name" value="Intergrase catalytic core"/>
    <property type="match status" value="1"/>
</dbReference>
<dbReference type="GO" id="GO:0015074">
    <property type="term" value="P:DNA integration"/>
    <property type="evidence" value="ECO:0007669"/>
    <property type="project" value="InterPro"/>
</dbReference>
<dbReference type="Gene3D" id="1.10.150.130">
    <property type="match status" value="1"/>
</dbReference>
<keyword evidence="6" id="KW-1185">Reference proteome</keyword>
<evidence type="ECO:0000313" key="6">
    <source>
        <dbReference type="Proteomes" id="UP000680750"/>
    </source>
</evidence>
<dbReference type="Proteomes" id="UP000680750">
    <property type="component" value="Chromosome"/>
</dbReference>
<evidence type="ECO:0000256" key="1">
    <source>
        <dbReference type="ARBA" id="ARBA00008857"/>
    </source>
</evidence>
<dbReference type="SUPFAM" id="SSF56349">
    <property type="entry name" value="DNA breaking-rejoining enzymes"/>
    <property type="match status" value="1"/>
</dbReference>
<dbReference type="GO" id="GO:0003677">
    <property type="term" value="F:DNA binding"/>
    <property type="evidence" value="ECO:0007669"/>
    <property type="project" value="UniProtKB-KW"/>
</dbReference>
<comment type="similarity">
    <text evidence="1">Belongs to the 'phage' integrase family.</text>
</comment>
<gene>
    <name evidence="5" type="ORF">Asera_20310</name>
</gene>
<evidence type="ECO:0000256" key="3">
    <source>
        <dbReference type="ARBA" id="ARBA00023172"/>
    </source>
</evidence>
<keyword evidence="3" id="KW-0233">DNA recombination</keyword>
<feature type="domain" description="Tyr recombinase" evidence="4">
    <location>
        <begin position="234"/>
        <end position="461"/>
    </location>
</feature>
<dbReference type="PANTHER" id="PTHR30349">
    <property type="entry name" value="PHAGE INTEGRASE-RELATED"/>
    <property type="match status" value="1"/>
</dbReference>
<dbReference type="KEGG" id="aser:Asera_20310"/>
<evidence type="ECO:0000313" key="5">
    <source>
        <dbReference type="EMBL" id="BCJ27923.1"/>
    </source>
</evidence>
<dbReference type="RefSeq" id="WP_030446693.1">
    <property type="nucleotide sequence ID" value="NZ_AP023354.1"/>
</dbReference>
<dbReference type="InterPro" id="IPR002104">
    <property type="entry name" value="Integrase_catalytic"/>
</dbReference>
<accession>A0A810KXK1</accession>
<organism evidence="5 6">
    <name type="scientific">Actinocatenispora sera</name>
    <dbReference type="NCBI Taxonomy" id="390989"/>
    <lineage>
        <taxon>Bacteria</taxon>
        <taxon>Bacillati</taxon>
        <taxon>Actinomycetota</taxon>
        <taxon>Actinomycetes</taxon>
        <taxon>Micromonosporales</taxon>
        <taxon>Micromonosporaceae</taxon>
        <taxon>Actinocatenispora</taxon>
    </lineage>
</organism>
<evidence type="ECO:0000259" key="4">
    <source>
        <dbReference type="PROSITE" id="PS51898"/>
    </source>
</evidence>
<reference evidence="5" key="1">
    <citation type="submission" date="2020-08" db="EMBL/GenBank/DDBJ databases">
        <title>Whole genome shotgun sequence of Actinocatenispora sera NBRC 101916.</title>
        <authorList>
            <person name="Komaki H."/>
            <person name="Tamura T."/>
        </authorList>
    </citation>
    <scope>NUCLEOTIDE SEQUENCE</scope>
    <source>
        <strain evidence="5">NBRC 101916</strain>
    </source>
</reference>
<proteinExistence type="inferred from homology"/>
<dbReference type="GO" id="GO:0006310">
    <property type="term" value="P:DNA recombination"/>
    <property type="evidence" value="ECO:0007669"/>
    <property type="project" value="UniProtKB-KW"/>
</dbReference>
<dbReference type="EMBL" id="AP023354">
    <property type="protein sequence ID" value="BCJ27923.1"/>
    <property type="molecule type" value="Genomic_DNA"/>
</dbReference>
<dbReference type="InterPro" id="IPR011010">
    <property type="entry name" value="DNA_brk_join_enz"/>
</dbReference>
<dbReference type="OrthoDB" id="3773913at2"/>
<keyword evidence="2" id="KW-0238">DNA-binding</keyword>
<dbReference type="PANTHER" id="PTHR30349:SF64">
    <property type="entry name" value="PROPHAGE INTEGRASE INTD-RELATED"/>
    <property type="match status" value="1"/>
</dbReference>
<dbReference type="PROSITE" id="PS51898">
    <property type="entry name" value="TYR_RECOMBINASE"/>
    <property type="match status" value="1"/>
</dbReference>
<name>A0A810KXK1_9ACTN</name>
<evidence type="ECO:0000256" key="2">
    <source>
        <dbReference type="ARBA" id="ARBA00023125"/>
    </source>
</evidence>
<protein>
    <submittedName>
        <fullName evidence="5">Site-specific integrase</fullName>
    </submittedName>
</protein>
<dbReference type="InterPro" id="IPR050090">
    <property type="entry name" value="Tyrosine_recombinase_XerCD"/>
</dbReference>